<evidence type="ECO:0000313" key="3">
    <source>
        <dbReference type="Proteomes" id="UP001160499"/>
    </source>
</evidence>
<dbReference type="Gene3D" id="1.10.10.10">
    <property type="entry name" value="Winged helix-like DNA-binding domain superfamily/Winged helix DNA-binding domain"/>
    <property type="match status" value="1"/>
</dbReference>
<reference evidence="2 3" key="1">
    <citation type="submission" date="2023-04" db="EMBL/GenBank/DDBJ databases">
        <title>Forest soil microbial communities from Buena Vista Peninsula, Colon Province, Panama.</title>
        <authorList>
            <person name="Bouskill N."/>
        </authorList>
    </citation>
    <scope>NUCLEOTIDE SEQUENCE [LARGE SCALE GENOMIC DNA]</scope>
    <source>
        <strain evidence="2 3">GGS1</strain>
    </source>
</reference>
<comment type="caution">
    <text evidence="2">The sequence shown here is derived from an EMBL/GenBank/DDBJ whole genome shotgun (WGS) entry which is preliminary data.</text>
</comment>
<comment type="similarity">
    <text evidence="1">Belongs to the ROK (NagC/XylR) family.</text>
</comment>
<dbReference type="SUPFAM" id="SSF53067">
    <property type="entry name" value="Actin-like ATPase domain"/>
    <property type="match status" value="1"/>
</dbReference>
<keyword evidence="2" id="KW-0418">Kinase</keyword>
<keyword evidence="2" id="KW-0808">Transferase</keyword>
<dbReference type="EMBL" id="JARXVH010000013">
    <property type="protein sequence ID" value="MDH6219655.1"/>
    <property type="molecule type" value="Genomic_DNA"/>
</dbReference>
<dbReference type="PANTHER" id="PTHR18964:SF149">
    <property type="entry name" value="BIFUNCTIONAL UDP-N-ACETYLGLUCOSAMINE 2-EPIMERASE_N-ACETYLMANNOSAMINE KINASE"/>
    <property type="match status" value="1"/>
</dbReference>
<gene>
    <name evidence="2" type="ORF">M2283_006994</name>
</gene>
<dbReference type="Proteomes" id="UP001160499">
    <property type="component" value="Unassembled WGS sequence"/>
</dbReference>
<name>A0ABT6LUV5_9ACTN</name>
<dbReference type="InterPro" id="IPR043129">
    <property type="entry name" value="ATPase_NBD"/>
</dbReference>
<dbReference type="Gene3D" id="3.30.420.40">
    <property type="match status" value="2"/>
</dbReference>
<organism evidence="2 3">
    <name type="scientific">Streptomyces pseudovenezuelae</name>
    <dbReference type="NCBI Taxonomy" id="67350"/>
    <lineage>
        <taxon>Bacteria</taxon>
        <taxon>Bacillati</taxon>
        <taxon>Actinomycetota</taxon>
        <taxon>Actinomycetes</taxon>
        <taxon>Kitasatosporales</taxon>
        <taxon>Streptomycetaceae</taxon>
        <taxon>Streptomyces</taxon>
        <taxon>Streptomyces aurantiacus group</taxon>
    </lineage>
</organism>
<dbReference type="InterPro" id="IPR036390">
    <property type="entry name" value="WH_DNA-bd_sf"/>
</dbReference>
<protein>
    <submittedName>
        <fullName evidence="2">NBD/HSP70 family sugar kinase</fullName>
    </submittedName>
</protein>
<dbReference type="SUPFAM" id="SSF46785">
    <property type="entry name" value="Winged helix' DNA-binding domain"/>
    <property type="match status" value="1"/>
</dbReference>
<evidence type="ECO:0000256" key="1">
    <source>
        <dbReference type="ARBA" id="ARBA00006479"/>
    </source>
</evidence>
<dbReference type="Pfam" id="PF00480">
    <property type="entry name" value="ROK"/>
    <property type="match status" value="1"/>
</dbReference>
<dbReference type="InterPro" id="IPR000600">
    <property type="entry name" value="ROK"/>
</dbReference>
<sequence length="420" mass="43458">MKPVVKRTTSDLRRHNRSVLLSALYVQGPTSRNRLTRVSGLSSATVSNVVSQLLAEGLIAEGGSEDSDGGRPRSVLEIRPDYGTVIGVDIGETHVRIGLFDWTLSVLQSEVYPIADTRLDAESVAALVLQGISEVTRAAGIDPADLLGIGVGVPGAVQPDPRIPGRTLVHAPTLGWSGVPLGEMLAPGIAAPLMLDNCARTLGQAEMWRGVGRGADRVVTALIGVGVGASLGSGVEGGVAGLAPATIEWGHTVIYAGGLPCRCGSRGCLEAYVGAEAILHRYQSTLGSQPFRSAGTESRFAELTARAAIDPVAMETLEKVGEYIGIGIGNLINLLHPDLVVLSGWAGSVMGGVVLPTVRETAEGHALSYLRGRTRIEVGRLGQEAVAMGAATLPVAQLLATSGRRPAVASGREAGAEAWA</sequence>
<keyword evidence="3" id="KW-1185">Reference proteome</keyword>
<dbReference type="PANTHER" id="PTHR18964">
    <property type="entry name" value="ROK (REPRESSOR, ORF, KINASE) FAMILY"/>
    <property type="match status" value="1"/>
</dbReference>
<proteinExistence type="inferred from homology"/>
<evidence type="ECO:0000313" key="2">
    <source>
        <dbReference type="EMBL" id="MDH6219655.1"/>
    </source>
</evidence>
<accession>A0ABT6LUV5</accession>
<dbReference type="InterPro" id="IPR036388">
    <property type="entry name" value="WH-like_DNA-bd_sf"/>
</dbReference>
<dbReference type="GO" id="GO:0016301">
    <property type="term" value="F:kinase activity"/>
    <property type="evidence" value="ECO:0007669"/>
    <property type="project" value="UniProtKB-KW"/>
</dbReference>
<dbReference type="RefSeq" id="WP_280880456.1">
    <property type="nucleotide sequence ID" value="NZ_JARXVH010000013.1"/>
</dbReference>